<evidence type="ECO:0000256" key="2">
    <source>
        <dbReference type="SAM" id="Phobius"/>
    </source>
</evidence>
<keyword evidence="4" id="KW-1185">Reference proteome</keyword>
<keyword evidence="2" id="KW-0472">Membrane</keyword>
<keyword evidence="2" id="KW-0812">Transmembrane</keyword>
<accession>F4QCF4</accession>
<reference evidence="4" key="1">
    <citation type="journal article" date="2011" name="Genome Res.">
        <title>Phylogeny-wide analysis of social amoeba genomes highlights ancient origins for complex intercellular communication.</title>
        <authorList>
            <person name="Heidel A.J."/>
            <person name="Lawal H.M."/>
            <person name="Felder M."/>
            <person name="Schilde C."/>
            <person name="Helps N.R."/>
            <person name="Tunggal B."/>
            <person name="Rivero F."/>
            <person name="John U."/>
            <person name="Schleicher M."/>
            <person name="Eichinger L."/>
            <person name="Platzer M."/>
            <person name="Noegel A.A."/>
            <person name="Schaap P."/>
            <person name="Gloeckner G."/>
        </authorList>
    </citation>
    <scope>NUCLEOTIDE SEQUENCE [LARGE SCALE GENOMIC DNA]</scope>
    <source>
        <strain evidence="4">SH3</strain>
    </source>
</reference>
<evidence type="ECO:0000256" key="1">
    <source>
        <dbReference type="SAM" id="MobiDB-lite"/>
    </source>
</evidence>
<feature type="transmembrane region" description="Helical" evidence="2">
    <location>
        <begin position="33"/>
        <end position="51"/>
    </location>
</feature>
<evidence type="ECO:0000313" key="3">
    <source>
        <dbReference type="EMBL" id="EGG13589.1"/>
    </source>
</evidence>
<dbReference type="RefSeq" id="XP_004350293.1">
    <property type="nucleotide sequence ID" value="XM_004350243.1"/>
</dbReference>
<dbReference type="EMBL" id="GL883029">
    <property type="protein sequence ID" value="EGG13589.1"/>
    <property type="molecule type" value="Genomic_DNA"/>
</dbReference>
<evidence type="ECO:0000313" key="4">
    <source>
        <dbReference type="Proteomes" id="UP000007797"/>
    </source>
</evidence>
<proteinExistence type="predicted"/>
<dbReference type="KEGG" id="dfa:DFA_11350"/>
<organism evidence="3 4">
    <name type="scientific">Cavenderia fasciculata</name>
    <name type="common">Slime mold</name>
    <name type="synonym">Dictyostelium fasciculatum</name>
    <dbReference type="NCBI Taxonomy" id="261658"/>
    <lineage>
        <taxon>Eukaryota</taxon>
        <taxon>Amoebozoa</taxon>
        <taxon>Evosea</taxon>
        <taxon>Eumycetozoa</taxon>
        <taxon>Dictyostelia</taxon>
        <taxon>Acytosteliales</taxon>
        <taxon>Cavenderiaceae</taxon>
        <taxon>Cavenderia</taxon>
    </lineage>
</organism>
<evidence type="ECO:0008006" key="5">
    <source>
        <dbReference type="Google" id="ProtNLM"/>
    </source>
</evidence>
<feature type="region of interest" description="Disordered" evidence="1">
    <location>
        <begin position="1"/>
        <end position="20"/>
    </location>
</feature>
<keyword evidence="2" id="KW-1133">Transmembrane helix</keyword>
<sequence length="104" mass="11644">MEMAAEQHNDAAIARRPTKEEKLKKRVEMSTRFGIITGSLVSLPVSWVVCLMLPRGAKIKSKLIVYSVTATASASFFGYALNTAAYGMEEVRKMHNMVDDIDRY</sequence>
<dbReference type="GeneID" id="14866121"/>
<feature type="transmembrane region" description="Helical" evidence="2">
    <location>
        <begin position="63"/>
        <end position="81"/>
    </location>
</feature>
<protein>
    <recommendedName>
        <fullName evidence="5">Transmembrane protein</fullName>
    </recommendedName>
</protein>
<name>F4QCF4_CACFS</name>
<dbReference type="AlphaFoldDB" id="F4QCF4"/>
<gene>
    <name evidence="3" type="ORF">DFA_11350</name>
</gene>
<dbReference type="Proteomes" id="UP000007797">
    <property type="component" value="Unassembled WGS sequence"/>
</dbReference>